<dbReference type="Proteomes" id="UP001220395">
    <property type="component" value="Plasmid unnamed3"/>
</dbReference>
<dbReference type="Gene3D" id="3.20.20.450">
    <property type="entry name" value="EAL domain"/>
    <property type="match status" value="1"/>
</dbReference>
<proteinExistence type="predicted"/>
<dbReference type="PROSITE" id="PS50883">
    <property type="entry name" value="EAL"/>
    <property type="match status" value="1"/>
</dbReference>
<keyword evidence="3" id="KW-1185">Reference proteome</keyword>
<feature type="domain" description="EAL" evidence="1">
    <location>
        <begin position="11"/>
        <end position="264"/>
    </location>
</feature>
<sequence>MWPLRDAAINRRAFEGELRRAIDENEFELFYQPQVRIADGALLGVEALLRWRHPVQGLLPPDNFLPTVESGLLAPEIGRWVMETACAHAIEMRRKVPDLIIGVNVFGAQFSTGRLAIDVAAVLERTGLPPEALELEITENIVLRHDDTMLAPLRALRKAGVGIAFDDFGTGFASLSLLKRYPLSRLKIDRSFIRDICTDRVDAAVVNAMVYLATSLGVEVIAEGVETEAQCDLLRACGCPTAQGYLFGRPMPLADLTVYLCESAQVADVARNLDHQPLKRSSPAP</sequence>
<evidence type="ECO:0000313" key="3">
    <source>
        <dbReference type="Proteomes" id="UP001220395"/>
    </source>
</evidence>
<dbReference type="RefSeq" id="WP_273692288.1">
    <property type="nucleotide sequence ID" value="NZ_CP117414.1"/>
</dbReference>
<organism evidence="2 3">
    <name type="scientific">Sphingomonas naphthae</name>
    <dbReference type="NCBI Taxonomy" id="1813468"/>
    <lineage>
        <taxon>Bacteria</taxon>
        <taxon>Pseudomonadati</taxon>
        <taxon>Pseudomonadota</taxon>
        <taxon>Alphaproteobacteria</taxon>
        <taxon>Sphingomonadales</taxon>
        <taxon>Sphingomonadaceae</taxon>
        <taxon>Sphingomonas</taxon>
    </lineage>
</organism>
<dbReference type="PANTHER" id="PTHR33121:SF70">
    <property type="entry name" value="SIGNALING PROTEIN YKOW"/>
    <property type="match status" value="1"/>
</dbReference>
<dbReference type="Pfam" id="PF00563">
    <property type="entry name" value="EAL"/>
    <property type="match status" value="1"/>
</dbReference>
<dbReference type="EMBL" id="CP117414">
    <property type="protein sequence ID" value="WCT75901.1"/>
    <property type="molecule type" value="Genomic_DNA"/>
</dbReference>
<gene>
    <name evidence="2" type="ORF">PQ455_20680</name>
</gene>
<dbReference type="InterPro" id="IPR001633">
    <property type="entry name" value="EAL_dom"/>
</dbReference>
<dbReference type="SMART" id="SM00052">
    <property type="entry name" value="EAL"/>
    <property type="match status" value="1"/>
</dbReference>
<evidence type="ECO:0000259" key="1">
    <source>
        <dbReference type="PROSITE" id="PS50883"/>
    </source>
</evidence>
<dbReference type="InterPro" id="IPR035919">
    <property type="entry name" value="EAL_sf"/>
</dbReference>
<reference evidence="2 3" key="1">
    <citation type="submission" date="2023-02" db="EMBL/GenBank/DDBJ databases">
        <title>Genome sequence of Sphingomonas naphthae.</title>
        <authorList>
            <person name="Kim S."/>
            <person name="Heo J."/>
            <person name="Kwon S.-W."/>
        </authorList>
    </citation>
    <scope>NUCLEOTIDE SEQUENCE [LARGE SCALE GENOMIC DNA]</scope>
    <source>
        <strain evidence="2 3">KACC 18716</strain>
        <plasmid evidence="2 3">unnamed3</plasmid>
    </source>
</reference>
<accession>A0ABY7TRS5</accession>
<dbReference type="SUPFAM" id="SSF141868">
    <property type="entry name" value="EAL domain-like"/>
    <property type="match status" value="1"/>
</dbReference>
<keyword evidence="2" id="KW-0614">Plasmid</keyword>
<dbReference type="PANTHER" id="PTHR33121">
    <property type="entry name" value="CYCLIC DI-GMP PHOSPHODIESTERASE PDEF"/>
    <property type="match status" value="1"/>
</dbReference>
<evidence type="ECO:0000313" key="2">
    <source>
        <dbReference type="EMBL" id="WCT75901.1"/>
    </source>
</evidence>
<dbReference type="InterPro" id="IPR050706">
    <property type="entry name" value="Cyclic-di-GMP_PDE-like"/>
</dbReference>
<dbReference type="CDD" id="cd01948">
    <property type="entry name" value="EAL"/>
    <property type="match status" value="1"/>
</dbReference>
<name>A0ABY7TRS5_9SPHN</name>
<geneLocation type="plasmid" evidence="2 3">
    <name>unnamed3</name>
</geneLocation>
<protein>
    <submittedName>
        <fullName evidence="2">EAL domain-containing protein</fullName>
    </submittedName>
</protein>